<dbReference type="RefSeq" id="WP_130416010.1">
    <property type="nucleotide sequence ID" value="NZ_SGWX01000001.1"/>
</dbReference>
<gene>
    <name evidence="2" type="ORF">EV386_2860</name>
</gene>
<organism evidence="2 3">
    <name type="scientific">Xylanimonas ulmi</name>
    <dbReference type="NCBI Taxonomy" id="228973"/>
    <lineage>
        <taxon>Bacteria</taxon>
        <taxon>Bacillati</taxon>
        <taxon>Actinomycetota</taxon>
        <taxon>Actinomycetes</taxon>
        <taxon>Micrococcales</taxon>
        <taxon>Promicromonosporaceae</taxon>
        <taxon>Xylanimonas</taxon>
    </lineage>
</organism>
<evidence type="ECO:0000313" key="2">
    <source>
        <dbReference type="EMBL" id="RZS62524.1"/>
    </source>
</evidence>
<dbReference type="OrthoDB" id="3808065at2"/>
<keyword evidence="3" id="KW-1185">Reference proteome</keyword>
<name>A0A4Q7M4K6_9MICO</name>
<protein>
    <submittedName>
        <fullName evidence="2">Uncharacterized protein</fullName>
    </submittedName>
</protein>
<evidence type="ECO:0000313" key="3">
    <source>
        <dbReference type="Proteomes" id="UP000293852"/>
    </source>
</evidence>
<reference evidence="2 3" key="1">
    <citation type="submission" date="2019-02" db="EMBL/GenBank/DDBJ databases">
        <title>Sequencing the genomes of 1000 actinobacteria strains.</title>
        <authorList>
            <person name="Klenk H.-P."/>
        </authorList>
    </citation>
    <scope>NUCLEOTIDE SEQUENCE [LARGE SCALE GENOMIC DNA]</scope>
    <source>
        <strain evidence="2 3">DSM 16932</strain>
    </source>
</reference>
<keyword evidence="1" id="KW-1133">Transmembrane helix</keyword>
<sequence length="151" mass="16119">MSDSTQTYDDTLRLWVFPDQESATAAAVSLRSRARLGESGVGSAYLIGWDGERSRYTAQPVAHVVAPAMGRKRFRWDLIWLTLTAPFLGLAGGLAYVGFTSQALSSLGRDRVRAALAEVAPGEHAIIATVEDLDDPEDVTLAGAVKALTIG</sequence>
<feature type="transmembrane region" description="Helical" evidence="1">
    <location>
        <begin position="78"/>
        <end position="99"/>
    </location>
</feature>
<keyword evidence="1" id="KW-0812">Transmembrane</keyword>
<evidence type="ECO:0000256" key="1">
    <source>
        <dbReference type="SAM" id="Phobius"/>
    </source>
</evidence>
<dbReference type="AlphaFoldDB" id="A0A4Q7M4K6"/>
<keyword evidence="1" id="KW-0472">Membrane</keyword>
<dbReference type="Proteomes" id="UP000293852">
    <property type="component" value="Unassembled WGS sequence"/>
</dbReference>
<comment type="caution">
    <text evidence="2">The sequence shown here is derived from an EMBL/GenBank/DDBJ whole genome shotgun (WGS) entry which is preliminary data.</text>
</comment>
<dbReference type="EMBL" id="SGWX01000001">
    <property type="protein sequence ID" value="RZS62524.1"/>
    <property type="molecule type" value="Genomic_DNA"/>
</dbReference>
<proteinExistence type="predicted"/>
<accession>A0A4Q7M4K6</accession>